<dbReference type="PANTHER" id="PTHR42756:SF1">
    <property type="entry name" value="TRANSCRIPTIONAL REPRESSOR OF EMRAB OPERON"/>
    <property type="match status" value="1"/>
</dbReference>
<dbReference type="SMART" id="SM00347">
    <property type="entry name" value="HTH_MARR"/>
    <property type="match status" value="1"/>
</dbReference>
<organism evidence="5 6">
    <name type="scientific">Pigmentiphaga kullae</name>
    <dbReference type="NCBI Taxonomy" id="151784"/>
    <lineage>
        <taxon>Bacteria</taxon>
        <taxon>Pseudomonadati</taxon>
        <taxon>Pseudomonadota</taxon>
        <taxon>Betaproteobacteria</taxon>
        <taxon>Burkholderiales</taxon>
        <taxon>Alcaligenaceae</taxon>
        <taxon>Pigmentiphaga</taxon>
    </lineage>
</organism>
<dbReference type="Pfam" id="PF01047">
    <property type="entry name" value="MarR"/>
    <property type="match status" value="1"/>
</dbReference>
<dbReference type="InterPro" id="IPR036388">
    <property type="entry name" value="WH-like_DNA-bd_sf"/>
</dbReference>
<dbReference type="EMBL" id="SGXC01000001">
    <property type="protein sequence ID" value="RZS84256.1"/>
    <property type="molecule type" value="Genomic_DNA"/>
</dbReference>
<feature type="domain" description="HTH marR-type" evidence="4">
    <location>
        <begin position="12"/>
        <end position="144"/>
    </location>
</feature>
<evidence type="ECO:0000256" key="1">
    <source>
        <dbReference type="ARBA" id="ARBA00023015"/>
    </source>
</evidence>
<sequence length="148" mass="16387">MSASSGAVQGSPHGIGFLVRHVHKAFARVLAERLGPYGVTSAQWTVLRSLWQEDCCSQVDLAANIRVEKASLTQILSSLERQGLIVRERSDTDRRRWLVSLTDQGRALEPLLLPFAGEIDRLASTGFSKKELAELKSLLTRALHHLES</sequence>
<comment type="caution">
    <text evidence="5">The sequence shown here is derived from an EMBL/GenBank/DDBJ whole genome shotgun (WGS) entry which is preliminary data.</text>
</comment>
<evidence type="ECO:0000256" key="3">
    <source>
        <dbReference type="ARBA" id="ARBA00023163"/>
    </source>
</evidence>
<evidence type="ECO:0000313" key="6">
    <source>
        <dbReference type="Proteomes" id="UP000292445"/>
    </source>
</evidence>
<dbReference type="GO" id="GO:0003677">
    <property type="term" value="F:DNA binding"/>
    <property type="evidence" value="ECO:0007669"/>
    <property type="project" value="UniProtKB-KW"/>
</dbReference>
<dbReference type="Proteomes" id="UP000292445">
    <property type="component" value="Unassembled WGS sequence"/>
</dbReference>
<dbReference type="PRINTS" id="PR00598">
    <property type="entry name" value="HTHMARR"/>
</dbReference>
<accession>A0A4Q7NHC2</accession>
<keyword evidence="2 5" id="KW-0238">DNA-binding</keyword>
<keyword evidence="6" id="KW-1185">Reference proteome</keyword>
<dbReference type="Gene3D" id="1.10.10.10">
    <property type="entry name" value="Winged helix-like DNA-binding domain superfamily/Winged helix DNA-binding domain"/>
    <property type="match status" value="1"/>
</dbReference>
<dbReference type="InterPro" id="IPR036390">
    <property type="entry name" value="WH_DNA-bd_sf"/>
</dbReference>
<dbReference type="PROSITE" id="PS50995">
    <property type="entry name" value="HTH_MARR_2"/>
    <property type="match status" value="1"/>
</dbReference>
<dbReference type="GO" id="GO:0003700">
    <property type="term" value="F:DNA-binding transcription factor activity"/>
    <property type="evidence" value="ECO:0007669"/>
    <property type="project" value="InterPro"/>
</dbReference>
<protein>
    <submittedName>
        <fullName evidence="5">DNA-binding MarR family transcriptional regulator</fullName>
    </submittedName>
</protein>
<evidence type="ECO:0000259" key="4">
    <source>
        <dbReference type="PROSITE" id="PS50995"/>
    </source>
</evidence>
<keyword evidence="3" id="KW-0804">Transcription</keyword>
<dbReference type="SUPFAM" id="SSF46785">
    <property type="entry name" value="Winged helix' DNA-binding domain"/>
    <property type="match status" value="1"/>
</dbReference>
<gene>
    <name evidence="5" type="ORF">EV675_0270</name>
</gene>
<reference evidence="5 6" key="1">
    <citation type="submission" date="2019-02" db="EMBL/GenBank/DDBJ databases">
        <title>Genomic Encyclopedia of Type Strains, Phase IV (KMG-IV): sequencing the most valuable type-strain genomes for metagenomic binning, comparative biology and taxonomic classification.</title>
        <authorList>
            <person name="Goeker M."/>
        </authorList>
    </citation>
    <scope>NUCLEOTIDE SEQUENCE [LARGE SCALE GENOMIC DNA]</scope>
    <source>
        <strain evidence="5 6">K24</strain>
    </source>
</reference>
<dbReference type="AlphaFoldDB" id="A0A4Q7NHC2"/>
<proteinExistence type="predicted"/>
<evidence type="ECO:0000256" key="2">
    <source>
        <dbReference type="ARBA" id="ARBA00023125"/>
    </source>
</evidence>
<keyword evidence="1" id="KW-0805">Transcription regulation</keyword>
<name>A0A4Q7NHC2_9BURK</name>
<dbReference type="RefSeq" id="WP_165404376.1">
    <property type="nucleotide sequence ID" value="NZ_SGXC01000001.1"/>
</dbReference>
<dbReference type="InterPro" id="IPR000835">
    <property type="entry name" value="HTH_MarR-typ"/>
</dbReference>
<evidence type="ECO:0000313" key="5">
    <source>
        <dbReference type="EMBL" id="RZS84256.1"/>
    </source>
</evidence>
<dbReference type="PANTHER" id="PTHR42756">
    <property type="entry name" value="TRANSCRIPTIONAL REGULATOR, MARR"/>
    <property type="match status" value="1"/>
</dbReference>